<dbReference type="EMBL" id="CAXDID020000170">
    <property type="protein sequence ID" value="CAL6047041.1"/>
    <property type="molecule type" value="Genomic_DNA"/>
</dbReference>
<evidence type="ECO:0000313" key="2">
    <source>
        <dbReference type="EMBL" id="CAI9956402.1"/>
    </source>
</evidence>
<dbReference type="GO" id="GO:0004519">
    <property type="term" value="F:endonuclease activity"/>
    <property type="evidence" value="ECO:0007669"/>
    <property type="project" value="UniProtKB-KW"/>
</dbReference>
<name>A0AA86QM60_9EUKA</name>
<evidence type="ECO:0000313" key="4">
    <source>
        <dbReference type="Proteomes" id="UP001642409"/>
    </source>
</evidence>
<comment type="caution">
    <text evidence="2">The sequence shown here is derived from an EMBL/GenBank/DDBJ whole genome shotgun (WGS) entry which is preliminary data.</text>
</comment>
<reference evidence="2" key="1">
    <citation type="submission" date="2023-06" db="EMBL/GenBank/DDBJ databases">
        <authorList>
            <person name="Kurt Z."/>
        </authorList>
    </citation>
    <scope>NUCLEOTIDE SEQUENCE</scope>
</reference>
<dbReference type="Proteomes" id="UP001642409">
    <property type="component" value="Unassembled WGS sequence"/>
</dbReference>
<accession>A0AA86QM60</accession>
<sequence>MQYIQLVEFPKYEINQEGQIRNIKTQRILKPCDNGQQIQDYQFVKLNGRKQYIHRLVCKAFLEEDCNLPCVDHKNHIKTDNRLENLRYISVADNLKNRKFKNYIYVDQLPQDSQQFGISNYDQYYYSKSQNQIYYQNDQLIQQLRSKNNIVKVRGKDKDYELIELE</sequence>
<dbReference type="Gene3D" id="3.90.75.20">
    <property type="match status" value="1"/>
</dbReference>
<proteinExistence type="predicted"/>
<keyword evidence="2" id="KW-0378">Hydrolase</keyword>
<gene>
    <name evidence="3" type="ORF">HINF_LOCUS42016</name>
    <name evidence="2" type="ORF">HINF_LOCUS44047</name>
</gene>
<reference evidence="3 4" key="2">
    <citation type="submission" date="2024-07" db="EMBL/GenBank/DDBJ databases">
        <authorList>
            <person name="Akdeniz Z."/>
        </authorList>
    </citation>
    <scope>NUCLEOTIDE SEQUENCE [LARGE SCALE GENOMIC DNA]</scope>
</reference>
<organism evidence="2">
    <name type="scientific">Hexamita inflata</name>
    <dbReference type="NCBI Taxonomy" id="28002"/>
    <lineage>
        <taxon>Eukaryota</taxon>
        <taxon>Metamonada</taxon>
        <taxon>Diplomonadida</taxon>
        <taxon>Hexamitidae</taxon>
        <taxon>Hexamitinae</taxon>
        <taxon>Hexamita</taxon>
    </lineage>
</organism>
<dbReference type="SUPFAM" id="SSF54060">
    <property type="entry name" value="His-Me finger endonucleases"/>
    <property type="match status" value="1"/>
</dbReference>
<dbReference type="Pfam" id="PF13392">
    <property type="entry name" value="HNH_3"/>
    <property type="match status" value="1"/>
</dbReference>
<dbReference type="InterPro" id="IPR003615">
    <property type="entry name" value="HNH_nuc"/>
</dbReference>
<protein>
    <submittedName>
        <fullName evidence="2">HNH endonuclease</fullName>
    </submittedName>
    <submittedName>
        <fullName evidence="3">HNH_endonuclease</fullName>
    </submittedName>
</protein>
<feature type="domain" description="HNH nuclease" evidence="1">
    <location>
        <begin position="52"/>
        <end position="95"/>
    </location>
</feature>
<evidence type="ECO:0000259" key="1">
    <source>
        <dbReference type="Pfam" id="PF13392"/>
    </source>
</evidence>
<dbReference type="InterPro" id="IPR044925">
    <property type="entry name" value="His-Me_finger_sf"/>
</dbReference>
<dbReference type="EMBL" id="CATOUU010000873">
    <property type="protein sequence ID" value="CAI9956402.1"/>
    <property type="molecule type" value="Genomic_DNA"/>
</dbReference>
<keyword evidence="2" id="KW-0540">Nuclease</keyword>
<evidence type="ECO:0000313" key="3">
    <source>
        <dbReference type="EMBL" id="CAL6047041.1"/>
    </source>
</evidence>
<dbReference type="AlphaFoldDB" id="A0AA86QM60"/>
<keyword evidence="2" id="KW-0255">Endonuclease</keyword>
<keyword evidence="4" id="KW-1185">Reference proteome</keyword>